<dbReference type="RefSeq" id="XP_046597872.1">
    <property type="nucleotide sequence ID" value="XM_046741916.1"/>
</dbReference>
<dbReference type="InParanoid" id="A0A6J0BF52"/>
<dbReference type="GeneID" id="107219705"/>
<evidence type="ECO:0000256" key="4">
    <source>
        <dbReference type="ARBA" id="ARBA00023212"/>
    </source>
</evidence>
<evidence type="ECO:0000313" key="8">
    <source>
        <dbReference type="RefSeq" id="XP_015513504.1"/>
    </source>
</evidence>
<evidence type="ECO:0000256" key="5">
    <source>
        <dbReference type="SAM" id="Coils"/>
    </source>
</evidence>
<comment type="similarity">
    <text evidence="2">Belongs to the TPX2 family.</text>
</comment>
<feature type="domain" description="TPX2 C-terminal" evidence="6">
    <location>
        <begin position="232"/>
        <end position="306"/>
    </location>
</feature>
<protein>
    <submittedName>
        <fullName evidence="8 9">Targeting protein for Xklp2 homolog</fullName>
    </submittedName>
</protein>
<name>A0A6J0BF52_NEOLC</name>
<dbReference type="OrthoDB" id="1684416at2759"/>
<gene>
    <name evidence="8 9" type="primary">LOC107219705</name>
</gene>
<dbReference type="AlphaFoldDB" id="A0A6J0BF52"/>
<reference evidence="8" key="1">
    <citation type="submission" date="2025-04" db="UniProtKB">
        <authorList>
            <consortium name="RefSeq"/>
        </authorList>
    </citation>
    <scope>IDENTIFICATION</scope>
    <source>
        <tissue evidence="9">Thorax and Abdomen</tissue>
        <tissue evidence="8">Whole body</tissue>
    </source>
</reference>
<dbReference type="RefSeq" id="XP_015513504.1">
    <property type="nucleotide sequence ID" value="XM_015658018.1"/>
</dbReference>
<evidence type="ECO:0000313" key="7">
    <source>
        <dbReference type="Proteomes" id="UP000829291"/>
    </source>
</evidence>
<accession>A0A6J0BF52</accession>
<evidence type="ECO:0000256" key="2">
    <source>
        <dbReference type="ARBA" id="ARBA00005885"/>
    </source>
</evidence>
<comment type="subcellular location">
    <subcellularLocation>
        <location evidence="1">Cytoplasm</location>
        <location evidence="1">Cytoskeleton</location>
    </subcellularLocation>
</comment>
<keyword evidence="4" id="KW-0206">Cytoskeleton</keyword>
<keyword evidence="7" id="KW-1185">Reference proteome</keyword>
<feature type="coiled-coil region" evidence="5">
    <location>
        <begin position="237"/>
        <end position="274"/>
    </location>
</feature>
<dbReference type="KEGG" id="nlo:107219705"/>
<dbReference type="Pfam" id="PF06886">
    <property type="entry name" value="TPX2"/>
    <property type="match status" value="1"/>
</dbReference>
<evidence type="ECO:0000259" key="6">
    <source>
        <dbReference type="Pfam" id="PF06886"/>
    </source>
</evidence>
<evidence type="ECO:0000313" key="9">
    <source>
        <dbReference type="RefSeq" id="XP_046597872.1"/>
    </source>
</evidence>
<dbReference type="GO" id="GO:0005856">
    <property type="term" value="C:cytoskeleton"/>
    <property type="evidence" value="ECO:0007669"/>
    <property type="project" value="UniProtKB-SubCell"/>
</dbReference>
<keyword evidence="5" id="KW-0175">Coiled coil</keyword>
<evidence type="ECO:0000256" key="3">
    <source>
        <dbReference type="ARBA" id="ARBA00022490"/>
    </source>
</evidence>
<keyword evidence="3" id="KW-0963">Cytoplasm</keyword>
<proteinExistence type="inferred from homology"/>
<dbReference type="Proteomes" id="UP000829291">
    <property type="component" value="Chromosome 5"/>
</dbReference>
<organism evidence="7 8">
    <name type="scientific">Neodiprion lecontei</name>
    <name type="common">Redheaded pine sawfly</name>
    <dbReference type="NCBI Taxonomy" id="441921"/>
    <lineage>
        <taxon>Eukaryota</taxon>
        <taxon>Metazoa</taxon>
        <taxon>Ecdysozoa</taxon>
        <taxon>Arthropoda</taxon>
        <taxon>Hexapoda</taxon>
        <taxon>Insecta</taxon>
        <taxon>Pterygota</taxon>
        <taxon>Neoptera</taxon>
        <taxon>Endopterygota</taxon>
        <taxon>Hymenoptera</taxon>
        <taxon>Tenthredinoidea</taxon>
        <taxon>Diprionidae</taxon>
        <taxon>Diprioninae</taxon>
        <taxon>Neodiprion</taxon>
    </lineage>
</organism>
<sequence>MEVMASSSDTHFSLFASTYDSIESPQYISFADNIPEAKDSFFDRRNQDLSSKQLTNKHYQTLPNDVSDDFIRPLEKIGLKNPTKEQEKIITSTPFRVQGLEPFPWRVNSKPQAAPNLDKQKTGIKMQPFSFDERNKQLQQRKIERVKTVLQAEKDARKFRANPVPKFLQKISINTNTTDMTINSKLKHKCATENSDSAPPKFRARSPKVLRRPPFKPIVPKQPLMLPSTPILNSEQRAKERKIFDNYLKNKEQLEAELRQLKEVALKKREEEEILKMRKKMVPKAQPIRYFKSVQVAQVAKRPLTEPITPAVIKRQRR</sequence>
<dbReference type="InterPro" id="IPR027329">
    <property type="entry name" value="TPX2_C"/>
</dbReference>
<evidence type="ECO:0000256" key="1">
    <source>
        <dbReference type="ARBA" id="ARBA00004245"/>
    </source>
</evidence>